<dbReference type="InterPro" id="IPR011987">
    <property type="entry name" value="ATPase_V1-cplx_hsu_C"/>
</dbReference>
<dbReference type="InterPro" id="IPR038497">
    <property type="entry name" value="ATPase_V1-cplx_hsu_C_sf"/>
</dbReference>
<keyword evidence="9" id="KW-1185">Reference proteome</keyword>
<reference evidence="8 9" key="1">
    <citation type="submission" date="2024-10" db="EMBL/GenBank/DDBJ databases">
        <title>Updated reference genomes for cyclostephanoid diatoms.</title>
        <authorList>
            <person name="Roberts W.R."/>
            <person name="Alverson A.J."/>
        </authorList>
    </citation>
    <scope>NUCLEOTIDE SEQUENCE [LARGE SCALE GENOMIC DNA]</scope>
    <source>
        <strain evidence="8 9">AJA276-08</strain>
    </source>
</reference>
<dbReference type="Proteomes" id="UP001530315">
    <property type="component" value="Unassembled WGS sequence"/>
</dbReference>
<keyword evidence="2" id="KW-0813">Transport</keyword>
<dbReference type="PANTHER" id="PTHR10698">
    <property type="entry name" value="V-TYPE PROTON ATPASE SUBUNIT H"/>
    <property type="match status" value="1"/>
</dbReference>
<dbReference type="Gene3D" id="1.25.10.10">
    <property type="entry name" value="Leucine-rich Repeat Variant"/>
    <property type="match status" value="1"/>
</dbReference>
<dbReference type="EMBL" id="JALLAZ020001793">
    <property type="protein sequence ID" value="KAL3763772.1"/>
    <property type="molecule type" value="Genomic_DNA"/>
</dbReference>
<evidence type="ECO:0000313" key="8">
    <source>
        <dbReference type="EMBL" id="KAL3763772.1"/>
    </source>
</evidence>
<feature type="compositionally biased region" description="Low complexity" evidence="6">
    <location>
        <begin position="283"/>
        <end position="308"/>
    </location>
</feature>
<proteinExistence type="inferred from homology"/>
<evidence type="ECO:0000256" key="4">
    <source>
        <dbReference type="ARBA" id="ARBA00023065"/>
    </source>
</evidence>
<evidence type="ECO:0000256" key="1">
    <source>
        <dbReference type="ARBA" id="ARBA00008613"/>
    </source>
</evidence>
<evidence type="ECO:0000259" key="7">
    <source>
        <dbReference type="Pfam" id="PF11698"/>
    </source>
</evidence>
<name>A0ABD3MJR3_9STRA</name>
<protein>
    <recommendedName>
        <fullName evidence="7">ATPase V1 complex subunit H C-terminal domain-containing protein</fullName>
    </recommendedName>
</protein>
<dbReference type="Pfam" id="PF03224">
    <property type="entry name" value="V-ATPase_H_N"/>
    <property type="match status" value="1"/>
</dbReference>
<feature type="domain" description="ATPase V1 complex subunit H C-terminal" evidence="7">
    <location>
        <begin position="438"/>
        <end position="554"/>
    </location>
</feature>
<dbReference type="GO" id="GO:1902600">
    <property type="term" value="P:proton transmembrane transport"/>
    <property type="evidence" value="ECO:0007669"/>
    <property type="project" value="UniProtKB-KW"/>
</dbReference>
<accession>A0ABD3MJR3</accession>
<dbReference type="AlphaFoldDB" id="A0ABD3MJR3"/>
<dbReference type="InterPro" id="IPR016024">
    <property type="entry name" value="ARM-type_fold"/>
</dbReference>
<dbReference type="PROSITE" id="PS50176">
    <property type="entry name" value="ARM_REPEAT"/>
    <property type="match status" value="1"/>
</dbReference>
<dbReference type="InterPro" id="IPR000225">
    <property type="entry name" value="Armadillo"/>
</dbReference>
<gene>
    <name evidence="8" type="ORF">ACHAW5_000345</name>
</gene>
<evidence type="ECO:0000256" key="3">
    <source>
        <dbReference type="ARBA" id="ARBA00022781"/>
    </source>
</evidence>
<keyword evidence="3" id="KW-0375">Hydrogen ion transport</keyword>
<sequence>MNRTMALVAIPPSPVASAFRHIQWDPLSSLRLTPQETALLRMAETNPIEYTLGDPRDATMYVRVLLKLLAEASSGVAGHVGRLGVAEEAVAENRALDALDADPLGVVTHYAIARLHAILVALTSPWASENGVSIANVFYPGQHGDIVEQWKSLLRVVSRGKGDPYAQRSSALCLAVVLLAACPSQRQRQGKESMTASSTTVKEEALAKRVPSYASVIEPLEALTAWLISQLKSSNATTVGTSVPAIMTLMGATEGRQIFAASGGIKHLSRQLRHRGGIRKESSSSSSSSAATGGTSSSSSSSSSSSPRSANSSVQQLYELAFCLWCLTYELNNFADVRADFAKDGLPVAALVELVSSAPREKIVRVALAALRNLAYCSADINPEPDVPRIDSKVFLGEMIGCGLMKAIGLLRDRQFTDPDIVDDIDALERLLVDNFKEMTRWEVYQNEVETGQLQWGSTHTDAFFKENAKMMEGKDGNFELVKILISLVTSKDEDVAAIACFDLGEFCRHYPNGRAIAKRLGAKELAMALIEHDNPELQRHALQCVSKMMVHNWEYVK</sequence>
<dbReference type="SUPFAM" id="SSF48371">
    <property type="entry name" value="ARM repeat"/>
    <property type="match status" value="1"/>
</dbReference>
<comment type="similarity">
    <text evidence="1">Belongs to the V-ATPase H subunit family.</text>
</comment>
<feature type="region of interest" description="Disordered" evidence="6">
    <location>
        <begin position="272"/>
        <end position="308"/>
    </location>
</feature>
<keyword evidence="4" id="KW-0406">Ion transport</keyword>
<evidence type="ECO:0000256" key="2">
    <source>
        <dbReference type="ARBA" id="ARBA00022448"/>
    </source>
</evidence>
<evidence type="ECO:0000256" key="6">
    <source>
        <dbReference type="SAM" id="MobiDB-lite"/>
    </source>
</evidence>
<evidence type="ECO:0000256" key="5">
    <source>
        <dbReference type="PROSITE-ProRule" id="PRU00259"/>
    </source>
</evidence>
<comment type="caution">
    <text evidence="8">The sequence shown here is derived from an EMBL/GenBank/DDBJ whole genome shotgun (WGS) entry which is preliminary data.</text>
</comment>
<dbReference type="Gene3D" id="1.25.40.150">
    <property type="entry name" value="V-type ATPase, subunit H, C-terminal domain"/>
    <property type="match status" value="1"/>
</dbReference>
<dbReference type="InterPro" id="IPR004908">
    <property type="entry name" value="ATPase_V1-cplx_hsu"/>
</dbReference>
<evidence type="ECO:0000313" key="9">
    <source>
        <dbReference type="Proteomes" id="UP001530315"/>
    </source>
</evidence>
<organism evidence="8 9">
    <name type="scientific">Stephanodiscus triporus</name>
    <dbReference type="NCBI Taxonomy" id="2934178"/>
    <lineage>
        <taxon>Eukaryota</taxon>
        <taxon>Sar</taxon>
        <taxon>Stramenopiles</taxon>
        <taxon>Ochrophyta</taxon>
        <taxon>Bacillariophyta</taxon>
        <taxon>Coscinodiscophyceae</taxon>
        <taxon>Thalassiosirophycidae</taxon>
        <taxon>Stephanodiscales</taxon>
        <taxon>Stephanodiscaceae</taxon>
        <taxon>Stephanodiscus</taxon>
    </lineage>
</organism>
<dbReference type="InterPro" id="IPR011989">
    <property type="entry name" value="ARM-like"/>
</dbReference>
<dbReference type="PANTHER" id="PTHR10698:SF0">
    <property type="entry name" value="V-TYPE PROTON ATPASE SUBUNIT H"/>
    <property type="match status" value="1"/>
</dbReference>
<feature type="repeat" description="ARM" evidence="5">
    <location>
        <begin position="346"/>
        <end position="375"/>
    </location>
</feature>
<dbReference type="Pfam" id="PF11698">
    <property type="entry name" value="V-ATPase_H_C"/>
    <property type="match status" value="1"/>
</dbReference>